<dbReference type="SUPFAM" id="SSF81330">
    <property type="entry name" value="Gated mechanosensitive channel"/>
    <property type="match status" value="1"/>
</dbReference>
<evidence type="ECO:0000256" key="1">
    <source>
        <dbReference type="ARBA" id="ARBA00004651"/>
    </source>
</evidence>
<dbReference type="GO" id="GO:0008381">
    <property type="term" value="F:mechanosensitive monoatomic ion channel activity"/>
    <property type="evidence" value="ECO:0007669"/>
    <property type="project" value="UniProtKB-UniRule"/>
</dbReference>
<dbReference type="InterPro" id="IPR001185">
    <property type="entry name" value="MS_channel"/>
</dbReference>
<feature type="transmembrane region" description="Helical" evidence="10">
    <location>
        <begin position="86"/>
        <end position="107"/>
    </location>
</feature>
<evidence type="ECO:0000256" key="5">
    <source>
        <dbReference type="ARBA" id="ARBA00022692"/>
    </source>
</evidence>
<name>A0A238Z5K5_9BACT</name>
<keyword evidence="7 10" id="KW-0406">Ion transport</keyword>
<dbReference type="NCBIfam" id="NF001843">
    <property type="entry name" value="PRK00567.1-4"/>
    <property type="match status" value="1"/>
</dbReference>
<evidence type="ECO:0000256" key="7">
    <source>
        <dbReference type="ARBA" id="ARBA00023065"/>
    </source>
</evidence>
<dbReference type="HAMAP" id="MF_00115">
    <property type="entry name" value="MscL"/>
    <property type="match status" value="1"/>
</dbReference>
<dbReference type="AlphaFoldDB" id="A0A238Z5K5"/>
<comment type="subcellular location">
    <subcellularLocation>
        <location evidence="1 10">Cell membrane</location>
        <topology evidence="1 10">Multi-pass membrane protein</topology>
    </subcellularLocation>
</comment>
<reference evidence="11 12" key="1">
    <citation type="submission" date="2017-06" db="EMBL/GenBank/DDBJ databases">
        <authorList>
            <person name="Kim H.J."/>
            <person name="Triplett B.A."/>
        </authorList>
    </citation>
    <scope>NUCLEOTIDE SEQUENCE [LARGE SCALE GENOMIC DNA]</scope>
    <source>
        <strain evidence="11 12">DSM 13116</strain>
    </source>
</reference>
<dbReference type="GO" id="GO:0005886">
    <property type="term" value="C:plasma membrane"/>
    <property type="evidence" value="ECO:0007669"/>
    <property type="project" value="UniProtKB-SubCell"/>
</dbReference>
<sequence length="152" mass="16267">MLKDFKEFIMRGNVVDMAVGIVIGASFGGIVKSLVDDVLMPPIGLLLGRVDFSNLYVVLREGATPGPYAALVEAKKAGAVTLNLGLFANTVISFLIVGMAIFLVVRAMNRLRDMQKKDEPAAAPTTRECPYCATSISVKAVRCPNCTSQLDS</sequence>
<dbReference type="InterPro" id="IPR037673">
    <property type="entry name" value="MSC/AndL"/>
</dbReference>
<dbReference type="Proteomes" id="UP000198324">
    <property type="component" value="Unassembled WGS sequence"/>
</dbReference>
<evidence type="ECO:0000256" key="2">
    <source>
        <dbReference type="ARBA" id="ARBA00007254"/>
    </source>
</evidence>
<dbReference type="RefSeq" id="WP_089272813.1">
    <property type="nucleotide sequence ID" value="NZ_FZOC01000002.1"/>
</dbReference>
<evidence type="ECO:0000313" key="11">
    <source>
        <dbReference type="EMBL" id="SNR78279.1"/>
    </source>
</evidence>
<keyword evidence="6 10" id="KW-1133">Transmembrane helix</keyword>
<keyword evidence="9 10" id="KW-0407">Ion channel</keyword>
<protein>
    <recommendedName>
        <fullName evidence="10">Large-conductance mechanosensitive channel</fullName>
    </recommendedName>
</protein>
<comment type="similarity">
    <text evidence="2 10">Belongs to the MscL family.</text>
</comment>
<dbReference type="Pfam" id="PF01741">
    <property type="entry name" value="MscL"/>
    <property type="match status" value="1"/>
</dbReference>
<gene>
    <name evidence="10" type="primary">mscL</name>
    <name evidence="11" type="ORF">SAMN04488503_1247</name>
</gene>
<organism evidence="11 12">
    <name type="scientific">Humidesulfovibrio mexicanus</name>
    <dbReference type="NCBI Taxonomy" id="147047"/>
    <lineage>
        <taxon>Bacteria</taxon>
        <taxon>Pseudomonadati</taxon>
        <taxon>Thermodesulfobacteriota</taxon>
        <taxon>Desulfovibrionia</taxon>
        <taxon>Desulfovibrionales</taxon>
        <taxon>Desulfovibrionaceae</taxon>
        <taxon>Humidesulfovibrio</taxon>
    </lineage>
</organism>
<keyword evidence="8 10" id="KW-0472">Membrane</keyword>
<evidence type="ECO:0000256" key="8">
    <source>
        <dbReference type="ARBA" id="ARBA00023136"/>
    </source>
</evidence>
<dbReference type="EMBL" id="FZOC01000002">
    <property type="protein sequence ID" value="SNR78279.1"/>
    <property type="molecule type" value="Genomic_DNA"/>
</dbReference>
<keyword evidence="4 10" id="KW-1003">Cell membrane</keyword>
<keyword evidence="3 10" id="KW-0813">Transport</keyword>
<dbReference type="InterPro" id="IPR036019">
    <property type="entry name" value="MscL_channel"/>
</dbReference>
<dbReference type="OrthoDB" id="9810350at2"/>
<proteinExistence type="inferred from homology"/>
<feature type="transmembrane region" description="Helical" evidence="10">
    <location>
        <begin position="12"/>
        <end position="31"/>
    </location>
</feature>
<dbReference type="Gene3D" id="1.10.1200.120">
    <property type="entry name" value="Large-conductance mechanosensitive channel, MscL, domain 1"/>
    <property type="match status" value="1"/>
</dbReference>
<keyword evidence="5 10" id="KW-0812">Transmembrane</keyword>
<dbReference type="PANTHER" id="PTHR30266">
    <property type="entry name" value="MECHANOSENSITIVE CHANNEL MSCL"/>
    <property type="match status" value="1"/>
</dbReference>
<dbReference type="NCBIfam" id="TIGR00220">
    <property type="entry name" value="mscL"/>
    <property type="match status" value="1"/>
</dbReference>
<evidence type="ECO:0000256" key="9">
    <source>
        <dbReference type="ARBA" id="ARBA00023303"/>
    </source>
</evidence>
<dbReference type="PRINTS" id="PR01264">
    <property type="entry name" value="MECHCHANNEL"/>
</dbReference>
<comment type="function">
    <text evidence="10">Channel that opens in response to stretch forces in the membrane lipid bilayer. May participate in the regulation of osmotic pressure changes within the cell.</text>
</comment>
<evidence type="ECO:0000256" key="3">
    <source>
        <dbReference type="ARBA" id="ARBA00022448"/>
    </source>
</evidence>
<evidence type="ECO:0000256" key="4">
    <source>
        <dbReference type="ARBA" id="ARBA00022475"/>
    </source>
</evidence>
<accession>A0A238Z5K5</accession>
<comment type="subunit">
    <text evidence="10">Homopentamer.</text>
</comment>
<evidence type="ECO:0000313" key="12">
    <source>
        <dbReference type="Proteomes" id="UP000198324"/>
    </source>
</evidence>
<keyword evidence="12" id="KW-1185">Reference proteome</keyword>
<dbReference type="InterPro" id="IPR019823">
    <property type="entry name" value="Mechanosensitive_channel_CS"/>
</dbReference>
<dbReference type="PROSITE" id="PS01327">
    <property type="entry name" value="MSCL"/>
    <property type="match status" value="1"/>
</dbReference>
<evidence type="ECO:0000256" key="10">
    <source>
        <dbReference type="HAMAP-Rule" id="MF_00115"/>
    </source>
</evidence>
<evidence type="ECO:0000256" key="6">
    <source>
        <dbReference type="ARBA" id="ARBA00022989"/>
    </source>
</evidence>
<dbReference type="PANTHER" id="PTHR30266:SF2">
    <property type="entry name" value="LARGE-CONDUCTANCE MECHANOSENSITIVE CHANNEL"/>
    <property type="match status" value="1"/>
</dbReference>